<sequence length="451" mass="47634">MSLAKTRADTFVRVFAPTPQPPSGGQHPGGGGRGDGGDGVGPGGGGDGGDGSGSGGDEAKGKGPGETSSEPEDSGRKRSGEKGSGGKGSGGKGPGGKGPSGKGPSGKRRAFGSHESSGTGSRCEGSRDSGMRDKAALRSYRVRVHLHLSARTLFHDAGERKVLEGPAAGVLETRPGEYDRYTSEGASIDFLSKSAADPGKEELSQDAHAVHREEETQHWPPSRVPNDLDAGVLETGASGHLRHPSEGASVDLERKSAPPRGKGELSLREAAKADASEHQCLSGNAINIGDADLVLHSGSPLTTQEGDVKGGHETFGEARLRGEEEGEEEPVVEIGFMTMRKAKNPWGRLSFLAVRCQLGFMTMRQAKIPWGELNFMLVRCRLGFMTVRCRLVRWVRSGQIVILSPPAAVKSKVIERPPSVSVGKWCFMKPRSWLAIQLPSSWLAIKLPSSW</sequence>
<dbReference type="Proteomes" id="UP000265515">
    <property type="component" value="Unassembled WGS sequence"/>
</dbReference>
<comment type="caution">
    <text evidence="2">The sequence shown here is derived from an EMBL/GenBank/DDBJ whole genome shotgun (WGS) entry which is preliminary data.</text>
</comment>
<gene>
    <name evidence="2" type="ORF">CBR_g40982</name>
</gene>
<dbReference type="EMBL" id="BFEA01000547">
    <property type="protein sequence ID" value="GBG86080.1"/>
    <property type="molecule type" value="Genomic_DNA"/>
</dbReference>
<evidence type="ECO:0000256" key="1">
    <source>
        <dbReference type="SAM" id="MobiDB-lite"/>
    </source>
</evidence>
<dbReference type="Gramene" id="GBG86080">
    <property type="protein sequence ID" value="GBG86080"/>
    <property type="gene ID" value="CBR_g40982"/>
</dbReference>
<organism evidence="2 3">
    <name type="scientific">Chara braunii</name>
    <name type="common">Braun's stonewort</name>
    <dbReference type="NCBI Taxonomy" id="69332"/>
    <lineage>
        <taxon>Eukaryota</taxon>
        <taxon>Viridiplantae</taxon>
        <taxon>Streptophyta</taxon>
        <taxon>Charophyceae</taxon>
        <taxon>Charales</taxon>
        <taxon>Characeae</taxon>
        <taxon>Chara</taxon>
    </lineage>
</organism>
<proteinExistence type="predicted"/>
<evidence type="ECO:0000313" key="3">
    <source>
        <dbReference type="Proteomes" id="UP000265515"/>
    </source>
</evidence>
<accession>A0A388LUT2</accession>
<feature type="compositionally biased region" description="Basic and acidic residues" evidence="1">
    <location>
        <begin position="198"/>
        <end position="217"/>
    </location>
</feature>
<keyword evidence="3" id="KW-1185">Reference proteome</keyword>
<evidence type="ECO:0000313" key="2">
    <source>
        <dbReference type="EMBL" id="GBG86080.1"/>
    </source>
</evidence>
<protein>
    <submittedName>
        <fullName evidence="2">Uncharacterized protein</fullName>
    </submittedName>
</protein>
<feature type="compositionally biased region" description="Gly residues" evidence="1">
    <location>
        <begin position="82"/>
        <end position="104"/>
    </location>
</feature>
<name>A0A388LUT2_CHABU</name>
<feature type="compositionally biased region" description="Basic and acidic residues" evidence="1">
    <location>
        <begin position="251"/>
        <end position="264"/>
    </location>
</feature>
<feature type="compositionally biased region" description="Basic and acidic residues" evidence="1">
    <location>
        <begin position="1"/>
        <end position="10"/>
    </location>
</feature>
<reference evidence="2 3" key="1">
    <citation type="journal article" date="2018" name="Cell">
        <title>The Chara Genome: Secondary Complexity and Implications for Plant Terrestrialization.</title>
        <authorList>
            <person name="Nishiyama T."/>
            <person name="Sakayama H."/>
            <person name="Vries J.D."/>
            <person name="Buschmann H."/>
            <person name="Saint-Marcoux D."/>
            <person name="Ullrich K.K."/>
            <person name="Haas F.B."/>
            <person name="Vanderstraeten L."/>
            <person name="Becker D."/>
            <person name="Lang D."/>
            <person name="Vosolsobe S."/>
            <person name="Rombauts S."/>
            <person name="Wilhelmsson P.K.I."/>
            <person name="Janitza P."/>
            <person name="Kern R."/>
            <person name="Heyl A."/>
            <person name="Rumpler F."/>
            <person name="Villalobos L.I.A.C."/>
            <person name="Clay J.M."/>
            <person name="Skokan R."/>
            <person name="Toyoda A."/>
            <person name="Suzuki Y."/>
            <person name="Kagoshima H."/>
            <person name="Schijlen E."/>
            <person name="Tajeshwar N."/>
            <person name="Catarino B."/>
            <person name="Hetherington A.J."/>
            <person name="Saltykova A."/>
            <person name="Bonnot C."/>
            <person name="Breuninger H."/>
            <person name="Symeonidi A."/>
            <person name="Radhakrishnan G.V."/>
            <person name="Van Nieuwerburgh F."/>
            <person name="Deforce D."/>
            <person name="Chang C."/>
            <person name="Karol K.G."/>
            <person name="Hedrich R."/>
            <person name="Ulvskov P."/>
            <person name="Glockner G."/>
            <person name="Delwiche C.F."/>
            <person name="Petrasek J."/>
            <person name="Van de Peer Y."/>
            <person name="Friml J."/>
            <person name="Beilby M."/>
            <person name="Dolan L."/>
            <person name="Kohara Y."/>
            <person name="Sugano S."/>
            <person name="Fujiyama A."/>
            <person name="Delaux P.-M."/>
            <person name="Quint M."/>
            <person name="TheiBen G."/>
            <person name="Hagemann M."/>
            <person name="Harholt J."/>
            <person name="Dunand C."/>
            <person name="Zachgo S."/>
            <person name="Langdale J."/>
            <person name="Maumus F."/>
            <person name="Straeten D.V.D."/>
            <person name="Gould S.B."/>
            <person name="Rensing S.A."/>
        </authorList>
    </citation>
    <scope>NUCLEOTIDE SEQUENCE [LARGE SCALE GENOMIC DNA]</scope>
    <source>
        <strain evidence="2 3">S276</strain>
    </source>
</reference>
<feature type="compositionally biased region" description="Gly residues" evidence="1">
    <location>
        <begin position="26"/>
        <end position="56"/>
    </location>
</feature>
<feature type="region of interest" description="Disordered" evidence="1">
    <location>
        <begin position="195"/>
        <end position="264"/>
    </location>
</feature>
<dbReference type="AlphaFoldDB" id="A0A388LUT2"/>
<feature type="region of interest" description="Disordered" evidence="1">
    <location>
        <begin position="1"/>
        <end position="130"/>
    </location>
</feature>